<dbReference type="InParanoid" id="A0A251VRV8"/>
<feature type="compositionally biased region" description="Basic and acidic residues" evidence="6">
    <location>
        <begin position="492"/>
        <end position="515"/>
    </location>
</feature>
<protein>
    <recommendedName>
        <fullName evidence="5">Glycosyltransferase</fullName>
        <ecNumber evidence="5">2.4.1.-</ecNumber>
    </recommendedName>
</protein>
<comment type="similarity">
    <text evidence="1 4">Belongs to the UDP-glycosyltransferase family.</text>
</comment>
<evidence type="ECO:0000259" key="7">
    <source>
        <dbReference type="Pfam" id="PF26168"/>
    </source>
</evidence>
<dbReference type="EMBL" id="CM007890">
    <property type="protein sequence ID" value="OTG38285.1"/>
    <property type="molecule type" value="Genomic_DNA"/>
</dbReference>
<keyword evidence="3 4" id="KW-0808">Transferase</keyword>
<evidence type="ECO:0000256" key="4">
    <source>
        <dbReference type="RuleBase" id="RU003718"/>
    </source>
</evidence>
<dbReference type="InterPro" id="IPR058980">
    <property type="entry name" value="Glyco_transf_N"/>
</dbReference>
<dbReference type="PANTHER" id="PTHR48047:SF229">
    <property type="entry name" value="UDP-GLYCOSYLTRANSFERASE 73C3-RELATED"/>
    <property type="match status" value="1"/>
</dbReference>
<dbReference type="EMBL" id="MNCJ02000316">
    <property type="protein sequence ID" value="KAF5823670.1"/>
    <property type="molecule type" value="Genomic_DNA"/>
</dbReference>
<dbReference type="FunFam" id="3.40.50.2000:FF:000047">
    <property type="entry name" value="Glycosyltransferase"/>
    <property type="match status" value="1"/>
</dbReference>
<dbReference type="AlphaFoldDB" id="A0A251VRV8"/>
<reference evidence="8" key="3">
    <citation type="submission" date="2020-06" db="EMBL/GenBank/DDBJ databases">
        <title>Helianthus annuus Genome sequencing and assembly Release 2.</title>
        <authorList>
            <person name="Gouzy J."/>
            <person name="Langlade N."/>
            <person name="Munos S."/>
        </authorList>
    </citation>
    <scope>NUCLEOTIDE SEQUENCE</scope>
    <source>
        <tissue evidence="8">Leaves</tissue>
    </source>
</reference>
<dbReference type="EC" id="2.4.1.-" evidence="5"/>
<proteinExistence type="inferred from homology"/>
<dbReference type="Gramene" id="mRNA:HanXRQr2_Chr01g0040811">
    <property type="protein sequence ID" value="CDS:HanXRQr2_Chr01g0040811.1"/>
    <property type="gene ID" value="HanXRQr2_Chr01g0040811"/>
</dbReference>
<dbReference type="FunCoup" id="A0A251VRV8">
    <property type="interactions" value="297"/>
</dbReference>
<reference evidence="9" key="2">
    <citation type="submission" date="2017-02" db="EMBL/GenBank/DDBJ databases">
        <title>Sunflower complete genome.</title>
        <authorList>
            <person name="Langlade N."/>
            <person name="Munos S."/>
        </authorList>
    </citation>
    <scope>NUCLEOTIDE SEQUENCE [LARGE SCALE GENOMIC DNA]</scope>
    <source>
        <tissue evidence="9">Leaves</tissue>
    </source>
</reference>
<dbReference type="Pfam" id="PF00201">
    <property type="entry name" value="UDPGT"/>
    <property type="match status" value="1"/>
</dbReference>
<keyword evidence="10" id="KW-1185">Reference proteome</keyword>
<evidence type="ECO:0000256" key="5">
    <source>
        <dbReference type="RuleBase" id="RU362057"/>
    </source>
</evidence>
<evidence type="ECO:0000256" key="3">
    <source>
        <dbReference type="ARBA" id="ARBA00022679"/>
    </source>
</evidence>
<dbReference type="InterPro" id="IPR035595">
    <property type="entry name" value="UDP_glycos_trans_CS"/>
</dbReference>
<sequence>MHGYGCDAWTNTVHIHNKRCMLKHALHKISIYNTPLKPHKEPTKLPPSEYPMASLHTDLHFVLFPLMAQGHMIPMVDIARLLAECGSTVTIVTTPVNANRFKPVIARAVEDKLKIQFLELQFPSTEVGLPEGCENFDLIPSAQLFPKLFIAANMLEEPAENKLRGLTPAPSCIISDNLFPWTNEIARKLNIPRLVFHGPGCFTFLCIHIAMNTNVLDEIVSDSEYFVLPSLPDRVELTKVQASSWGRKDKETAAYFETIRKAEEAANGIVVNSFQELEPYYAEELAKVKDKKVWCIGPVSLCNKNLLDIAERGSKGAISEHDCLKWLDSREPESVIFVCLGSLARLSTEQNIELGLGLESSKKPFLWCIRHATEELERWLIEEEYEERVKDRGLIIRGWAPQVLILSHRAVGGFVTHCGWNSTLEGISAGVPMVTWPHFADQFINERFIVDVLKTGVKIGAEVPVMVGEQDKFGVVVNKEDIKRSVEDLLDKGEEGEARRKRSRELGEMAKKAMEDGGSSHLNMRSMIQDVVEMLGKNITPPNQDSIVQES</sequence>
<dbReference type="Gene3D" id="3.40.50.2000">
    <property type="entry name" value="Glycogen Phosphorylase B"/>
    <property type="match status" value="2"/>
</dbReference>
<evidence type="ECO:0000313" key="10">
    <source>
        <dbReference type="Proteomes" id="UP000215914"/>
    </source>
</evidence>
<dbReference type="SUPFAM" id="SSF53756">
    <property type="entry name" value="UDP-Glycosyltransferase/glycogen phosphorylase"/>
    <property type="match status" value="1"/>
</dbReference>
<evidence type="ECO:0000256" key="2">
    <source>
        <dbReference type="ARBA" id="ARBA00022676"/>
    </source>
</evidence>
<organism evidence="9 10">
    <name type="scientific">Helianthus annuus</name>
    <name type="common">Common sunflower</name>
    <dbReference type="NCBI Taxonomy" id="4232"/>
    <lineage>
        <taxon>Eukaryota</taxon>
        <taxon>Viridiplantae</taxon>
        <taxon>Streptophyta</taxon>
        <taxon>Embryophyta</taxon>
        <taxon>Tracheophyta</taxon>
        <taxon>Spermatophyta</taxon>
        <taxon>Magnoliopsida</taxon>
        <taxon>eudicotyledons</taxon>
        <taxon>Gunneridae</taxon>
        <taxon>Pentapetalae</taxon>
        <taxon>asterids</taxon>
        <taxon>campanulids</taxon>
        <taxon>Asterales</taxon>
        <taxon>Asteraceae</taxon>
        <taxon>Asteroideae</taxon>
        <taxon>Heliantheae alliance</taxon>
        <taxon>Heliantheae</taxon>
        <taxon>Helianthus</taxon>
    </lineage>
</organism>
<dbReference type="CDD" id="cd03784">
    <property type="entry name" value="GT1_Gtf-like"/>
    <property type="match status" value="1"/>
</dbReference>
<accession>A0A251VRV8</accession>
<dbReference type="Pfam" id="PF26168">
    <property type="entry name" value="Glyco_transf_N"/>
    <property type="match status" value="1"/>
</dbReference>
<dbReference type="PANTHER" id="PTHR48047">
    <property type="entry name" value="GLYCOSYLTRANSFERASE"/>
    <property type="match status" value="1"/>
</dbReference>
<name>A0A251VRV8_HELAN</name>
<dbReference type="PROSITE" id="PS00375">
    <property type="entry name" value="UDPGT"/>
    <property type="match status" value="1"/>
</dbReference>
<dbReference type="Proteomes" id="UP000215914">
    <property type="component" value="Chromosome 1"/>
</dbReference>
<dbReference type="OrthoDB" id="5835829at2759"/>
<reference evidence="8 10" key="1">
    <citation type="journal article" date="2017" name="Nature">
        <title>The sunflower genome provides insights into oil metabolism, flowering and Asterid evolution.</title>
        <authorList>
            <person name="Badouin H."/>
            <person name="Gouzy J."/>
            <person name="Grassa C.J."/>
            <person name="Murat F."/>
            <person name="Staton S.E."/>
            <person name="Cottret L."/>
            <person name="Lelandais-Briere C."/>
            <person name="Owens G.L."/>
            <person name="Carrere S."/>
            <person name="Mayjonade B."/>
            <person name="Legrand L."/>
            <person name="Gill N."/>
            <person name="Kane N.C."/>
            <person name="Bowers J.E."/>
            <person name="Hubner S."/>
            <person name="Bellec A."/>
            <person name="Berard A."/>
            <person name="Berges H."/>
            <person name="Blanchet N."/>
            <person name="Boniface M.C."/>
            <person name="Brunel D."/>
            <person name="Catrice O."/>
            <person name="Chaidir N."/>
            <person name="Claudel C."/>
            <person name="Donnadieu C."/>
            <person name="Faraut T."/>
            <person name="Fievet G."/>
            <person name="Helmstetter N."/>
            <person name="King M."/>
            <person name="Knapp S.J."/>
            <person name="Lai Z."/>
            <person name="Le Paslier M.C."/>
            <person name="Lippi Y."/>
            <person name="Lorenzon L."/>
            <person name="Mandel J.R."/>
            <person name="Marage G."/>
            <person name="Marchand G."/>
            <person name="Marquand E."/>
            <person name="Bret-Mestries E."/>
            <person name="Morien E."/>
            <person name="Nambeesan S."/>
            <person name="Nguyen T."/>
            <person name="Pegot-Espagnet P."/>
            <person name="Pouilly N."/>
            <person name="Raftis F."/>
            <person name="Sallet E."/>
            <person name="Schiex T."/>
            <person name="Thomas J."/>
            <person name="Vandecasteele C."/>
            <person name="Vares D."/>
            <person name="Vear F."/>
            <person name="Vautrin S."/>
            <person name="Crespi M."/>
            <person name="Mangin B."/>
            <person name="Burke J.M."/>
            <person name="Salse J."/>
            <person name="Munos S."/>
            <person name="Vincourt P."/>
            <person name="Rieseberg L.H."/>
            <person name="Langlade N.B."/>
        </authorList>
    </citation>
    <scope>NUCLEOTIDE SEQUENCE [LARGE SCALE GENOMIC DNA]</scope>
    <source>
        <strain evidence="10">cv. SF193</strain>
        <tissue evidence="8">Leaves</tissue>
    </source>
</reference>
<evidence type="ECO:0000256" key="1">
    <source>
        <dbReference type="ARBA" id="ARBA00009995"/>
    </source>
</evidence>
<keyword evidence="2 4" id="KW-0328">Glycosyltransferase</keyword>
<dbReference type="OMA" id="YASARNM"/>
<evidence type="ECO:0000313" key="8">
    <source>
        <dbReference type="EMBL" id="KAF5823670.1"/>
    </source>
</evidence>
<gene>
    <name evidence="9" type="ORF">HannXRQ_Chr01g0028061</name>
    <name evidence="8" type="ORF">HanXRQr2_Chr01g0040811</name>
</gene>
<feature type="domain" description="Glycosyltransferase N-terminal" evidence="7">
    <location>
        <begin position="61"/>
        <end position="299"/>
    </location>
</feature>
<dbReference type="GO" id="GO:0035251">
    <property type="term" value="F:UDP-glucosyltransferase activity"/>
    <property type="evidence" value="ECO:0000318"/>
    <property type="project" value="GO_Central"/>
</dbReference>
<feature type="region of interest" description="Disordered" evidence="6">
    <location>
        <begin position="492"/>
        <end position="522"/>
    </location>
</feature>
<evidence type="ECO:0000313" key="9">
    <source>
        <dbReference type="EMBL" id="OTG38285.1"/>
    </source>
</evidence>
<evidence type="ECO:0000256" key="6">
    <source>
        <dbReference type="SAM" id="MobiDB-lite"/>
    </source>
</evidence>
<dbReference type="InterPro" id="IPR002213">
    <property type="entry name" value="UDP_glucos_trans"/>
</dbReference>
<dbReference type="FunFam" id="3.40.50.2000:FF:000071">
    <property type="entry name" value="Glycosyltransferase"/>
    <property type="match status" value="1"/>
</dbReference>